<accession>A0A317EZ65</accession>
<gene>
    <name evidence="1" type="ORF">DF947_10910</name>
</gene>
<dbReference type="Proteomes" id="UP000245391">
    <property type="component" value="Unassembled WGS sequence"/>
</dbReference>
<comment type="caution">
    <text evidence="1">The sequence shown here is derived from an EMBL/GenBank/DDBJ whole genome shotgun (WGS) entry which is preliminary data.</text>
</comment>
<protein>
    <submittedName>
        <fullName evidence="1">Uncharacterized protein</fullName>
    </submittedName>
</protein>
<dbReference type="AlphaFoldDB" id="A0A317EZ65"/>
<keyword evidence="2" id="KW-1185">Reference proteome</keyword>
<evidence type="ECO:0000313" key="1">
    <source>
        <dbReference type="EMBL" id="PWS32270.1"/>
    </source>
</evidence>
<evidence type="ECO:0000313" key="2">
    <source>
        <dbReference type="Proteomes" id="UP000245391"/>
    </source>
</evidence>
<dbReference type="EMBL" id="QGNY01000003">
    <property type="protein sequence ID" value="PWS32270.1"/>
    <property type="molecule type" value="Genomic_DNA"/>
</dbReference>
<organism evidence="1 2">
    <name type="scientific">Pedobacter paludis</name>
    <dbReference type="NCBI Taxonomy" id="2203212"/>
    <lineage>
        <taxon>Bacteria</taxon>
        <taxon>Pseudomonadati</taxon>
        <taxon>Bacteroidota</taxon>
        <taxon>Sphingobacteriia</taxon>
        <taxon>Sphingobacteriales</taxon>
        <taxon>Sphingobacteriaceae</taxon>
        <taxon>Pedobacter</taxon>
    </lineage>
</organism>
<name>A0A317EZ65_9SPHI</name>
<proteinExistence type="predicted"/>
<sequence length="72" mass="8654">MCYFKIGTAFLIDLLPLLQLQYHLNFSCLKIRLDVKKDNRGNKSKTRRIFITLTRIMFFETIKINPQYLQVE</sequence>
<reference evidence="2" key="1">
    <citation type="submission" date="2018-05" db="EMBL/GenBank/DDBJ databases">
        <title>Pedobacter paludis sp. nov., isolated from wetland soil.</title>
        <authorList>
            <person name="Zhang Y."/>
        </authorList>
    </citation>
    <scope>NUCLEOTIDE SEQUENCE [LARGE SCALE GENOMIC DNA]</scope>
    <source>
        <strain evidence="2">R-8</strain>
    </source>
</reference>